<dbReference type="Proteomes" id="UP000596660">
    <property type="component" value="Unplaced"/>
</dbReference>
<feature type="repeat" description="PPR" evidence="3">
    <location>
        <begin position="588"/>
        <end position="622"/>
    </location>
</feature>
<dbReference type="InterPro" id="IPR051114">
    <property type="entry name" value="Mito_RNA_Proc_CCM1"/>
</dbReference>
<feature type="repeat" description="PPR" evidence="3">
    <location>
        <begin position="307"/>
        <end position="340"/>
    </location>
</feature>
<feature type="repeat" description="PPR" evidence="3">
    <location>
        <begin position="202"/>
        <end position="236"/>
    </location>
</feature>
<dbReference type="NCBIfam" id="TIGR00756">
    <property type="entry name" value="PPR"/>
    <property type="match status" value="4"/>
</dbReference>
<dbReference type="Gramene" id="AUR62000469-RA">
    <property type="protein sequence ID" value="AUR62000469-RA:cds"/>
    <property type="gene ID" value="AUR62000469"/>
</dbReference>
<reference evidence="4" key="1">
    <citation type="journal article" date="2017" name="Nature">
        <title>The genome of Chenopodium quinoa.</title>
        <authorList>
            <person name="Jarvis D.E."/>
            <person name="Ho Y.S."/>
            <person name="Lightfoot D.J."/>
            <person name="Schmoeckel S.M."/>
            <person name="Li B."/>
            <person name="Borm T.J.A."/>
            <person name="Ohyanagi H."/>
            <person name="Mineta K."/>
            <person name="Michell C.T."/>
            <person name="Saber N."/>
            <person name="Kharbatia N.M."/>
            <person name="Rupper R.R."/>
            <person name="Sharp A.R."/>
            <person name="Dally N."/>
            <person name="Boughton B.A."/>
            <person name="Woo Y.H."/>
            <person name="Gao G."/>
            <person name="Schijlen E.G.W.M."/>
            <person name="Guo X."/>
            <person name="Momin A.A."/>
            <person name="Negrao S."/>
            <person name="Al-Babili S."/>
            <person name="Gehring C."/>
            <person name="Roessner U."/>
            <person name="Jung C."/>
            <person name="Murphy K."/>
            <person name="Arold S.T."/>
            <person name="Gojobori T."/>
            <person name="van der Linden C.G."/>
            <person name="van Loo E.N."/>
            <person name="Jellen E.N."/>
            <person name="Maughan P.J."/>
            <person name="Tester M."/>
        </authorList>
    </citation>
    <scope>NUCLEOTIDE SEQUENCE [LARGE SCALE GENOMIC DNA]</scope>
    <source>
        <strain evidence="4">cv. PI 614886</strain>
    </source>
</reference>
<dbReference type="AlphaFoldDB" id="A0A803KN63"/>
<dbReference type="Gene3D" id="1.25.40.10">
    <property type="entry name" value="Tetratricopeptide repeat domain"/>
    <property type="match status" value="5"/>
</dbReference>
<dbReference type="PANTHER" id="PTHR47934:SF7">
    <property type="entry name" value="PENTATRICOPEPTIDE (PPR) REPEAT PROTEIN"/>
    <property type="match status" value="1"/>
</dbReference>
<evidence type="ECO:0000256" key="2">
    <source>
        <dbReference type="ARBA" id="ARBA00022737"/>
    </source>
</evidence>
<feature type="repeat" description="PPR" evidence="3">
    <location>
        <begin position="237"/>
        <end position="271"/>
    </location>
</feature>
<feature type="repeat" description="PPR" evidence="3">
    <location>
        <begin position="441"/>
        <end position="476"/>
    </location>
</feature>
<dbReference type="InterPro" id="IPR011990">
    <property type="entry name" value="TPR-like_helical_dom_sf"/>
</dbReference>
<sequence>MSVKFASLMISSKISRWLFSVKCLSSISSVNHAQNLSKSPQNVLTRSEIDPRIQYLKNENGLSPDNLIKVLDSTHDLNSALKVFKWASIQKQFRHTAETYSRIILKLGFAGNVDQMEGFCREMVRDRCPGAAEALGGLVDVFVGDGRLDEAIRVILVMNSSGCKPTLGNWNDLLSALVEMERGFRDILLVYKEMVKSGTLPNVDTLNNLIKALFDAKMVDNALDQFRRMKKKGCAPNCRTFEIVIHGLVATNLGDEALGVMNEMFEIGVNPDLRFYTSVIPLLCIENKPGEAMRLFDMMITLELEPDVCIYSSMVKCLCMKDLNKATELFHEMRNAGFTPSTDVLVDILSASCKLGSIDEARTLLDDSHVVDPAPYNVLLQGYCDAHYFLASKDLLQKMLNLDMVDHLSWNVLILGLCNEKYVKQACVILGKMIVLAYEPDFATYSALVIGNCNLNKKFEEASEVFMFMSSRNCSLHSSSFSSLIKGFSATGKVDEAIRPYEGLTFLSQILRRGLVLNMEAYCILIQCMIALRETNYCVLFFNEMVNKSLLPESETLASLLLHLADHSQLHIIWMTIKNICQETEVIEPKIYNLIINGLCKEGYKSEACQLLDLMLEKGWVPDASTHGWRIGTVSNQEVELQILEPDMANNSVMQDEVSSILSEGLGEV</sequence>
<evidence type="ECO:0008006" key="6">
    <source>
        <dbReference type="Google" id="ProtNLM"/>
    </source>
</evidence>
<evidence type="ECO:0000313" key="4">
    <source>
        <dbReference type="EnsemblPlants" id="AUR62000469-RA:cds"/>
    </source>
</evidence>
<keyword evidence="2" id="KW-0677">Repeat</keyword>
<evidence type="ECO:0000256" key="1">
    <source>
        <dbReference type="ARBA" id="ARBA00007626"/>
    </source>
</evidence>
<dbReference type="PROSITE" id="PS51375">
    <property type="entry name" value="PPR"/>
    <property type="match status" value="7"/>
</dbReference>
<dbReference type="OMA" id="MTFTEMI"/>
<evidence type="ECO:0000313" key="5">
    <source>
        <dbReference type="Proteomes" id="UP000596660"/>
    </source>
</evidence>
<accession>A0A803KN63</accession>
<feature type="repeat" description="PPR" evidence="3">
    <location>
        <begin position="406"/>
        <end position="440"/>
    </location>
</feature>
<dbReference type="GO" id="GO:0005739">
    <property type="term" value="C:mitochondrion"/>
    <property type="evidence" value="ECO:0007669"/>
    <property type="project" value="TreeGrafter"/>
</dbReference>
<protein>
    <recommendedName>
        <fullName evidence="6">Pentatricopeptide repeat-containing protein</fullName>
    </recommendedName>
</protein>
<proteinExistence type="inferred from homology"/>
<comment type="similarity">
    <text evidence="1">Belongs to the PPR family. P subfamily.</text>
</comment>
<dbReference type="PANTHER" id="PTHR47934">
    <property type="entry name" value="PENTATRICOPEPTIDE REPEAT-CONTAINING PROTEIN PET309, MITOCHONDRIAL"/>
    <property type="match status" value="1"/>
</dbReference>
<dbReference type="EnsemblPlants" id="AUR62000469-RA">
    <property type="protein sequence ID" value="AUR62000469-RA:cds"/>
    <property type="gene ID" value="AUR62000469"/>
</dbReference>
<name>A0A803KN63_CHEQI</name>
<organism evidence="4 5">
    <name type="scientific">Chenopodium quinoa</name>
    <name type="common">Quinoa</name>
    <dbReference type="NCBI Taxonomy" id="63459"/>
    <lineage>
        <taxon>Eukaryota</taxon>
        <taxon>Viridiplantae</taxon>
        <taxon>Streptophyta</taxon>
        <taxon>Embryophyta</taxon>
        <taxon>Tracheophyta</taxon>
        <taxon>Spermatophyta</taxon>
        <taxon>Magnoliopsida</taxon>
        <taxon>eudicotyledons</taxon>
        <taxon>Gunneridae</taxon>
        <taxon>Pentapetalae</taxon>
        <taxon>Caryophyllales</taxon>
        <taxon>Chenopodiaceae</taxon>
        <taxon>Chenopodioideae</taxon>
        <taxon>Atripliceae</taxon>
        <taxon>Chenopodium</taxon>
    </lineage>
</organism>
<feature type="repeat" description="PPR" evidence="3">
    <location>
        <begin position="272"/>
        <end position="306"/>
    </location>
</feature>
<keyword evidence="5" id="KW-1185">Reference proteome</keyword>
<dbReference type="GO" id="GO:0006396">
    <property type="term" value="P:RNA processing"/>
    <property type="evidence" value="ECO:0007669"/>
    <property type="project" value="TreeGrafter"/>
</dbReference>
<dbReference type="GO" id="GO:0003729">
    <property type="term" value="F:mRNA binding"/>
    <property type="evidence" value="ECO:0007669"/>
    <property type="project" value="TreeGrafter"/>
</dbReference>
<dbReference type="GO" id="GO:0007005">
    <property type="term" value="P:mitochondrion organization"/>
    <property type="evidence" value="ECO:0007669"/>
    <property type="project" value="TreeGrafter"/>
</dbReference>
<dbReference type="Pfam" id="PF01535">
    <property type="entry name" value="PPR"/>
    <property type="match status" value="5"/>
</dbReference>
<reference evidence="4" key="2">
    <citation type="submission" date="2021-03" db="UniProtKB">
        <authorList>
            <consortium name="EnsemblPlants"/>
        </authorList>
    </citation>
    <scope>IDENTIFICATION</scope>
</reference>
<evidence type="ECO:0000256" key="3">
    <source>
        <dbReference type="PROSITE-ProRule" id="PRU00708"/>
    </source>
</evidence>
<dbReference type="InterPro" id="IPR002885">
    <property type="entry name" value="PPR_rpt"/>
</dbReference>
<dbReference type="Pfam" id="PF13041">
    <property type="entry name" value="PPR_2"/>
    <property type="match status" value="2"/>
</dbReference>